<dbReference type="SUPFAM" id="SSF51730">
    <property type="entry name" value="FAD-linked oxidoreductase"/>
    <property type="match status" value="1"/>
</dbReference>
<evidence type="ECO:0000313" key="7">
    <source>
        <dbReference type="Proteomes" id="UP000502677"/>
    </source>
</evidence>
<dbReference type="InterPro" id="IPR016163">
    <property type="entry name" value="Ald_DH_C"/>
</dbReference>
<dbReference type="GO" id="GO:0003842">
    <property type="term" value="F:L-glutamate gamma-semialdehyde dehydrogenase activity"/>
    <property type="evidence" value="ECO:0007669"/>
    <property type="project" value="TreeGrafter"/>
</dbReference>
<dbReference type="Pfam" id="PF01619">
    <property type="entry name" value="Pro_dh"/>
    <property type="match status" value="1"/>
</dbReference>
<dbReference type="Pfam" id="PF00171">
    <property type="entry name" value="Aldedh"/>
    <property type="match status" value="1"/>
</dbReference>
<evidence type="ECO:0000313" key="6">
    <source>
        <dbReference type="EMBL" id="QIK63207.1"/>
    </source>
</evidence>
<dbReference type="KEGG" id="lvi:G7068_08365"/>
<evidence type="ECO:0000256" key="3">
    <source>
        <dbReference type="SAM" id="MobiDB-lite"/>
    </source>
</evidence>
<dbReference type="GO" id="GO:0004657">
    <property type="term" value="F:proline dehydrogenase activity"/>
    <property type="evidence" value="ECO:0007669"/>
    <property type="project" value="UniProtKB-ARBA"/>
</dbReference>
<organism evidence="6 7">
    <name type="scientific">Leucobacter viscericola</name>
    <dbReference type="NCBI Taxonomy" id="2714935"/>
    <lineage>
        <taxon>Bacteria</taxon>
        <taxon>Bacillati</taxon>
        <taxon>Actinomycetota</taxon>
        <taxon>Actinomycetes</taxon>
        <taxon>Micrococcales</taxon>
        <taxon>Microbacteriaceae</taxon>
        <taxon>Leucobacter</taxon>
    </lineage>
</organism>
<dbReference type="Gene3D" id="3.40.309.10">
    <property type="entry name" value="Aldehyde Dehydrogenase, Chain A, domain 2"/>
    <property type="match status" value="1"/>
</dbReference>
<proteinExistence type="predicted"/>
<dbReference type="EMBL" id="CP049863">
    <property type="protein sequence ID" value="QIK63207.1"/>
    <property type="molecule type" value="Genomic_DNA"/>
</dbReference>
<feature type="domain" description="Aldehyde dehydrogenase" evidence="4">
    <location>
        <begin position="583"/>
        <end position="996"/>
    </location>
</feature>
<dbReference type="InterPro" id="IPR016162">
    <property type="entry name" value="Ald_DH_N"/>
</dbReference>
<evidence type="ECO:0000256" key="2">
    <source>
        <dbReference type="ARBA" id="ARBA00023027"/>
    </source>
</evidence>
<dbReference type="GO" id="GO:0010133">
    <property type="term" value="P:L-proline catabolic process to L-glutamate"/>
    <property type="evidence" value="ECO:0007669"/>
    <property type="project" value="TreeGrafter"/>
</dbReference>
<dbReference type="InterPro" id="IPR015590">
    <property type="entry name" value="Aldehyde_DH_dom"/>
</dbReference>
<keyword evidence="2" id="KW-0520">NAD</keyword>
<evidence type="ECO:0000259" key="4">
    <source>
        <dbReference type="Pfam" id="PF00171"/>
    </source>
</evidence>
<reference evidence="6 7" key="1">
    <citation type="submission" date="2020-03" db="EMBL/GenBank/DDBJ databases">
        <title>Leucobacter sp. nov., isolated from beetles.</title>
        <authorList>
            <person name="Hyun D.-W."/>
            <person name="Bae J.-W."/>
        </authorList>
    </citation>
    <scope>NUCLEOTIDE SEQUENCE [LARGE SCALE GENOMIC DNA]</scope>
    <source>
        <strain evidence="6 7">HDW9C</strain>
    </source>
</reference>
<dbReference type="GO" id="GO:0009898">
    <property type="term" value="C:cytoplasmic side of plasma membrane"/>
    <property type="evidence" value="ECO:0007669"/>
    <property type="project" value="TreeGrafter"/>
</dbReference>
<dbReference type="InterPro" id="IPR016161">
    <property type="entry name" value="Ald_DH/histidinol_DH"/>
</dbReference>
<dbReference type="InterPro" id="IPR029041">
    <property type="entry name" value="FAD-linked_oxidoreductase-like"/>
</dbReference>
<dbReference type="PANTHER" id="PTHR42862">
    <property type="entry name" value="DELTA-1-PYRROLINE-5-CARBOXYLATE DEHYDROGENASE 1, ISOFORM A-RELATED"/>
    <property type="match status" value="1"/>
</dbReference>
<dbReference type="PANTHER" id="PTHR42862:SF1">
    <property type="entry name" value="DELTA-1-PYRROLINE-5-CARBOXYLATE DEHYDROGENASE 2, ISOFORM A-RELATED"/>
    <property type="match status" value="1"/>
</dbReference>
<dbReference type="Gene3D" id="3.40.605.10">
    <property type="entry name" value="Aldehyde Dehydrogenase, Chain A, domain 1"/>
    <property type="match status" value="1"/>
</dbReference>
<keyword evidence="1" id="KW-0560">Oxidoreductase</keyword>
<dbReference type="InterPro" id="IPR050485">
    <property type="entry name" value="Proline_metab_enzyme"/>
</dbReference>
<keyword evidence="7" id="KW-1185">Reference proteome</keyword>
<dbReference type="RefSeq" id="WP_166291053.1">
    <property type="nucleotide sequence ID" value="NZ_CP049863.1"/>
</dbReference>
<feature type="domain" description="Proline dehydrogenase" evidence="5">
    <location>
        <begin position="205"/>
        <end position="409"/>
    </location>
</feature>
<evidence type="ECO:0000256" key="1">
    <source>
        <dbReference type="ARBA" id="ARBA00023002"/>
    </source>
</evidence>
<dbReference type="InterPro" id="IPR002872">
    <property type="entry name" value="Proline_DH_dom"/>
</dbReference>
<feature type="region of interest" description="Disordered" evidence="3">
    <location>
        <begin position="465"/>
        <end position="484"/>
    </location>
</feature>
<accession>A0A6G7XFN5</accession>
<dbReference type="Proteomes" id="UP000502677">
    <property type="component" value="Chromosome"/>
</dbReference>
<dbReference type="AlphaFoldDB" id="A0A6G7XFN5"/>
<evidence type="ECO:0000259" key="5">
    <source>
        <dbReference type="Pfam" id="PF01619"/>
    </source>
</evidence>
<protein>
    <submittedName>
        <fullName evidence="6">Aldehyde dehydrogenase family protein</fullName>
    </submittedName>
</protein>
<name>A0A6G7XFN5_9MICO</name>
<dbReference type="Gene3D" id="3.20.20.220">
    <property type="match status" value="1"/>
</dbReference>
<gene>
    <name evidence="6" type="ORF">G7068_08365</name>
</gene>
<dbReference type="SUPFAM" id="SSF53720">
    <property type="entry name" value="ALDH-like"/>
    <property type="match status" value="1"/>
</dbReference>
<sequence>MAEERFSPDTIWGGLTAANAKRAESWIAATRANTTASPELLGGVSKDPESFEFTRRLIEFVAGTEDAFTSALGLREVAQDMPESMPARDRLAVKAGGVASLGLPWAVMPVARRWLRDRVAHLVLATKLPASSPPGKLAGLTEALRRHSEAGFMPVVQPLGERVFGPVGAKAEIARLAALAAHPAVKHLVVDPARIAPGGTDWSATDDVALAVASLRPILDSAAEHNTVISIEPTSVRWLRLIPEVLSRALADPELDRARVSTKIFAELPESREIYDRVSRWALRRVAEGGAPAEIVIGVAGVAGSERIASIQSGLAVPVIEDRTALTAQLLRLAELALHPGRAAVLRPVIASEDLSVLAAVAELAAKRELQDLVSLQLRSGVVQGLAQTLLADAGEVRIVLPVIAPQDFVGAVDLLVGFAAEAADPESALSRLEALLTASEGTEDADGTADPELNAFHEAALAADEDAPTSHRTQRRAREWDPTERDSALFYRAPDEPARFETGGLTAAVLGLTRGETGEWQLGEFAPTREIPVRSDSGFANEPDTDASVAENRDWARERLSRARQQAEASEAVSANDTVALSPADLDAAAVAEAVREAGERWAAEPHRIRAVRLRRGALAVVAARDRLLQTLALDTGAPVVELDAEINRIVDAGRYCGQLAEGLEAVRGATFVPERLALVAADNQTPLSAQAEAVLATLAAGTGVLWVVPSRLLRSASALVEEWEVGGITPGVVRIEAVYAGWTLGALAAYPGTDRAVVFGDRAEARELVRRRPDLRVEGHIRVRGSMLIAPSADLSQAVSDLVASAFRGAGSDPRAVTAAILVGSVARSARFREALADAVRALRVGDTSNPGDRDPLGFDLGPLPAAPSEAGLRALTELGRGEEWLVRPEQLDDEGLLWSPGVRLGVSESSTFWSDAIGVPVIGVVHSHTLSEGTAKQGLVGGGAAAGLQANDGDEILSWLEESQAASLSVNKPTTAARIERQPGGGWNEAVMGLPALAGGPNWLLALGSWQPREGTRSDTLHLRGLDPEIQLLIEAAQDELSYEEFDAVRRAALADALAWRTSFGVVRDSIGLGIERNTLRYWPVVTQIRLAERASVASLLRVLAAALLVRAPVAVSTGEVLPSAISSFLASQGIEVSLERDDDWIERLAIAGPIGADGVAASRVRLIGGDRVRVAEWMGGLDRAALWAEPVTMAGPVELLTLLREQSVSARAHRHGLAVAVPGLDELLGE</sequence>